<reference evidence="2 3" key="1">
    <citation type="journal article" date="2020" name="Genome Biol. Evol.">
        <title>A new high-quality draft genome assembly of the Chinese cordyceps Ophiocordyceps sinensis.</title>
        <authorList>
            <person name="Shu R."/>
            <person name="Zhang J."/>
            <person name="Meng Q."/>
            <person name="Zhang H."/>
            <person name="Zhou G."/>
            <person name="Li M."/>
            <person name="Wu P."/>
            <person name="Zhao Y."/>
            <person name="Chen C."/>
            <person name="Qin Q."/>
        </authorList>
    </citation>
    <scope>NUCLEOTIDE SEQUENCE [LARGE SCALE GENOMIC DNA]</scope>
    <source>
        <strain evidence="2 3">IOZ07</strain>
    </source>
</reference>
<keyword evidence="3" id="KW-1185">Reference proteome</keyword>
<dbReference type="EMBL" id="JAAVMX010000001">
    <property type="protein sequence ID" value="KAF4512966.1"/>
    <property type="molecule type" value="Genomic_DNA"/>
</dbReference>
<dbReference type="AlphaFoldDB" id="A0A8H4PYN4"/>
<keyword evidence="1" id="KW-0732">Signal</keyword>
<organism evidence="2 3">
    <name type="scientific">Ophiocordyceps sinensis</name>
    <dbReference type="NCBI Taxonomy" id="72228"/>
    <lineage>
        <taxon>Eukaryota</taxon>
        <taxon>Fungi</taxon>
        <taxon>Dikarya</taxon>
        <taxon>Ascomycota</taxon>
        <taxon>Pezizomycotina</taxon>
        <taxon>Sordariomycetes</taxon>
        <taxon>Hypocreomycetidae</taxon>
        <taxon>Hypocreales</taxon>
        <taxon>Ophiocordycipitaceae</taxon>
        <taxon>Ophiocordyceps</taxon>
    </lineage>
</organism>
<accession>A0A8H4PYN4</accession>
<evidence type="ECO:0000313" key="2">
    <source>
        <dbReference type="EMBL" id="KAF4512966.1"/>
    </source>
</evidence>
<dbReference type="Proteomes" id="UP000557566">
    <property type="component" value="Unassembled WGS sequence"/>
</dbReference>
<proteinExistence type="predicted"/>
<name>A0A8H4PYN4_9HYPO</name>
<evidence type="ECO:0000256" key="1">
    <source>
        <dbReference type="SAM" id="SignalP"/>
    </source>
</evidence>
<gene>
    <name evidence="2" type="ORF">G6O67_000289</name>
</gene>
<protein>
    <submittedName>
        <fullName evidence="2">Uncharacterized protein</fullName>
    </submittedName>
</protein>
<sequence length="89" mass="8903">MKFNSISLIVVGLAAGALAAPTQPMSPASARYEATAAHEDGMAADPLAAVGNLLQPPTKAHSGRKGLLSGRLGLGTLLSGVGKLLDQLV</sequence>
<feature type="signal peptide" evidence="1">
    <location>
        <begin position="1"/>
        <end position="19"/>
    </location>
</feature>
<feature type="chain" id="PRO_5034021707" evidence="1">
    <location>
        <begin position="20"/>
        <end position="89"/>
    </location>
</feature>
<comment type="caution">
    <text evidence="2">The sequence shown here is derived from an EMBL/GenBank/DDBJ whole genome shotgun (WGS) entry which is preliminary data.</text>
</comment>
<evidence type="ECO:0000313" key="3">
    <source>
        <dbReference type="Proteomes" id="UP000557566"/>
    </source>
</evidence>